<evidence type="ECO:0000256" key="1">
    <source>
        <dbReference type="ARBA" id="ARBA00022679"/>
    </source>
</evidence>
<dbReference type="InterPro" id="IPR023606">
    <property type="entry name" value="CoA-Trfase_III_dom_1_sf"/>
</dbReference>
<organism evidence="2 3">
    <name type="scientific">Delftia acidovorans</name>
    <name type="common">Pseudomonas acidovorans</name>
    <name type="synonym">Comamonas acidovorans</name>
    <dbReference type="NCBI Taxonomy" id="80866"/>
    <lineage>
        <taxon>Bacteria</taxon>
        <taxon>Pseudomonadati</taxon>
        <taxon>Pseudomonadota</taxon>
        <taxon>Betaproteobacteria</taxon>
        <taxon>Burkholderiales</taxon>
        <taxon>Comamonadaceae</taxon>
        <taxon>Delftia</taxon>
    </lineage>
</organism>
<reference evidence="2 3" key="1">
    <citation type="submission" date="2020-12" db="EMBL/GenBank/DDBJ databases">
        <title>FDA dAtabase for Regulatory Grade micrObial Sequences (FDA-ARGOS): Supporting development and validation of Infectious Disease Dx tests.</title>
        <authorList>
            <person name="Sproer C."/>
            <person name="Gronow S."/>
            <person name="Severitt S."/>
            <person name="Schroder I."/>
            <person name="Tallon L."/>
            <person name="Sadzewicz L."/>
            <person name="Zhao X."/>
            <person name="Boylan J."/>
            <person name="Ott S."/>
            <person name="Bowen H."/>
            <person name="Vavikolanu K."/>
            <person name="Mehta A."/>
            <person name="Aluvathingal J."/>
            <person name="Nadendla S."/>
            <person name="Lowell S."/>
            <person name="Myers T."/>
            <person name="Yan Y."/>
            <person name="Sichtig H."/>
        </authorList>
    </citation>
    <scope>NUCLEOTIDE SEQUENCE [LARGE SCALE GENOMIC DNA]</scope>
    <source>
        <strain evidence="2 3">FDAARGOS_909</strain>
    </source>
</reference>
<dbReference type="PANTHER" id="PTHR48207:SF4">
    <property type="entry name" value="BLL6097 PROTEIN"/>
    <property type="match status" value="1"/>
</dbReference>
<dbReference type="SUPFAM" id="SSF89796">
    <property type="entry name" value="CoA-transferase family III (CaiB/BaiF)"/>
    <property type="match status" value="1"/>
</dbReference>
<accession>A0A7T2VXL6</accession>
<dbReference type="Gene3D" id="3.30.1540.10">
    <property type="entry name" value="formyl-coa transferase, domain 3"/>
    <property type="match status" value="1"/>
</dbReference>
<gene>
    <name evidence="2" type="ORF">I6G66_21185</name>
</gene>
<dbReference type="InterPro" id="IPR050483">
    <property type="entry name" value="CoA-transferase_III_domain"/>
</dbReference>
<dbReference type="Pfam" id="PF02515">
    <property type="entry name" value="CoA_transf_3"/>
    <property type="match status" value="1"/>
</dbReference>
<dbReference type="PANTHER" id="PTHR48207">
    <property type="entry name" value="SUCCINATE--HYDROXYMETHYLGLUTARATE COA-TRANSFERASE"/>
    <property type="match status" value="1"/>
</dbReference>
<dbReference type="AlphaFoldDB" id="A0A7T2VXL6"/>
<sequence>MNQEALQTAPPAPLAHYRVLDLSQGVAGPYCTHLLSRQGAEVIKVDPPEGDWARHVGISRNGHSSLSATYNAGKRSIAVDARQDQGRALLLRLAREADIVVQNFRPQVVQRMGVDYDSLRAAGLDPVYVSISGYGPTGPYADRPATDSVMQADTGLMTSNRDAQGQPRRVGLLLADIAAGVYAAQACTAALLGKARSGRGRHVELNLFEVCCALQSTVLAEDTLRGGQPAEGVSAPNGVFATADGFITVLALNNDQFERLCRALDLHHWLQDARFASNAGRMAHRHVLHAGLQALLAQQPRAHWEQRLAAQGALHAGVRTLADVVAHPQAVHRASFATLAQPGFGPLLYAASPWSADAAASGASLGAAPRTGEHTRQILAEAGCTPQEMEQWMASGVVHQCAQEVMA</sequence>
<proteinExistence type="predicted"/>
<protein>
    <submittedName>
        <fullName evidence="2">CoA transferase</fullName>
    </submittedName>
</protein>
<evidence type="ECO:0000313" key="3">
    <source>
        <dbReference type="Proteomes" id="UP000594778"/>
    </source>
</evidence>
<name>A0A7T2VXL6_DELAC</name>
<dbReference type="Proteomes" id="UP000594778">
    <property type="component" value="Chromosome"/>
</dbReference>
<evidence type="ECO:0000313" key="2">
    <source>
        <dbReference type="EMBL" id="QPS06805.1"/>
    </source>
</evidence>
<dbReference type="InterPro" id="IPR044855">
    <property type="entry name" value="CoA-Trfase_III_dom3_sf"/>
</dbReference>
<dbReference type="EMBL" id="CP065668">
    <property type="protein sequence ID" value="QPS06805.1"/>
    <property type="molecule type" value="Genomic_DNA"/>
</dbReference>
<dbReference type="GO" id="GO:0008410">
    <property type="term" value="F:CoA-transferase activity"/>
    <property type="evidence" value="ECO:0007669"/>
    <property type="project" value="TreeGrafter"/>
</dbReference>
<dbReference type="InterPro" id="IPR003673">
    <property type="entry name" value="CoA-Trfase_fam_III"/>
</dbReference>
<dbReference type="RefSeq" id="WP_197954367.1">
    <property type="nucleotide sequence ID" value="NZ_CP065668.1"/>
</dbReference>
<keyword evidence="1 2" id="KW-0808">Transferase</keyword>
<dbReference type="Gene3D" id="3.40.50.10540">
    <property type="entry name" value="Crotonobetainyl-coa:carnitine coa-transferase, domain 1"/>
    <property type="match status" value="1"/>
</dbReference>